<dbReference type="EMBL" id="FQWM01000003">
    <property type="protein sequence ID" value="SHH18258.1"/>
    <property type="molecule type" value="Genomic_DNA"/>
</dbReference>
<accession>A0A1M5QWB2</accession>
<dbReference type="PANTHER" id="PTHR13794:SF58">
    <property type="entry name" value="MITOCHONDRIAL ENOLASE SUPERFAMILY MEMBER 1"/>
    <property type="match status" value="1"/>
</dbReference>
<dbReference type="InterPro" id="IPR036849">
    <property type="entry name" value="Enolase-like_C_sf"/>
</dbReference>
<reference evidence="6" key="1">
    <citation type="submission" date="2016-11" db="EMBL/GenBank/DDBJ databases">
        <authorList>
            <person name="Varghese N."/>
            <person name="Submissions S."/>
        </authorList>
    </citation>
    <scope>NUCLEOTIDE SEQUENCE [LARGE SCALE GENOMIC DNA]</scope>
    <source>
        <strain evidence="6">DSM 28223</strain>
    </source>
</reference>
<evidence type="ECO:0000256" key="2">
    <source>
        <dbReference type="ARBA" id="ARBA00022723"/>
    </source>
</evidence>
<dbReference type="InterPro" id="IPR013342">
    <property type="entry name" value="Mandelate_racemase_C"/>
</dbReference>
<dbReference type="Proteomes" id="UP000184211">
    <property type="component" value="Unassembled WGS sequence"/>
</dbReference>
<dbReference type="InterPro" id="IPR046945">
    <property type="entry name" value="RHMD-like"/>
</dbReference>
<evidence type="ECO:0000313" key="6">
    <source>
        <dbReference type="Proteomes" id="UP000184211"/>
    </source>
</evidence>
<keyword evidence="6" id="KW-1185">Reference proteome</keyword>
<dbReference type="CDD" id="cd03316">
    <property type="entry name" value="MR_like"/>
    <property type="match status" value="1"/>
</dbReference>
<dbReference type="AlphaFoldDB" id="A0A1M5QWB2"/>
<comment type="cofactor">
    <cofactor evidence="1">
        <name>Mg(2+)</name>
        <dbReference type="ChEBI" id="CHEBI:18420"/>
    </cofactor>
</comment>
<dbReference type="InterPro" id="IPR029017">
    <property type="entry name" value="Enolase-like_N"/>
</dbReference>
<dbReference type="STRING" id="870908.SAMN04488044_2122"/>
<dbReference type="GO" id="GO:0000287">
    <property type="term" value="F:magnesium ion binding"/>
    <property type="evidence" value="ECO:0007669"/>
    <property type="project" value="TreeGrafter"/>
</dbReference>
<dbReference type="GO" id="GO:0016836">
    <property type="term" value="F:hydro-lyase activity"/>
    <property type="evidence" value="ECO:0007669"/>
    <property type="project" value="TreeGrafter"/>
</dbReference>
<protein>
    <submittedName>
        <fullName evidence="5">L-alanine-DL-glutamate epimerase</fullName>
    </submittedName>
</protein>
<evidence type="ECO:0000259" key="4">
    <source>
        <dbReference type="SMART" id="SM00922"/>
    </source>
</evidence>
<dbReference type="InterPro" id="IPR013341">
    <property type="entry name" value="Mandelate_racemase_N_dom"/>
</dbReference>
<gene>
    <name evidence="5" type="ORF">SAMN04488044_2122</name>
</gene>
<name>A0A1M5QWB2_9RHOB</name>
<dbReference type="GO" id="GO:0016052">
    <property type="term" value="P:carbohydrate catabolic process"/>
    <property type="evidence" value="ECO:0007669"/>
    <property type="project" value="TreeGrafter"/>
</dbReference>
<dbReference type="InterPro" id="IPR029065">
    <property type="entry name" value="Enolase_C-like"/>
</dbReference>
<dbReference type="RefSeq" id="WP_242648575.1">
    <property type="nucleotide sequence ID" value="NZ_FQWM01000003.1"/>
</dbReference>
<dbReference type="SMART" id="SM00922">
    <property type="entry name" value="MR_MLE"/>
    <property type="match status" value="1"/>
</dbReference>
<evidence type="ECO:0000256" key="1">
    <source>
        <dbReference type="ARBA" id="ARBA00001946"/>
    </source>
</evidence>
<organism evidence="5 6">
    <name type="scientific">Cognatishimia maritima</name>
    <dbReference type="NCBI Taxonomy" id="870908"/>
    <lineage>
        <taxon>Bacteria</taxon>
        <taxon>Pseudomonadati</taxon>
        <taxon>Pseudomonadota</taxon>
        <taxon>Alphaproteobacteria</taxon>
        <taxon>Rhodobacterales</taxon>
        <taxon>Paracoccaceae</taxon>
        <taxon>Cognatishimia</taxon>
    </lineage>
</organism>
<dbReference type="Pfam" id="PF13378">
    <property type="entry name" value="MR_MLE_C"/>
    <property type="match status" value="1"/>
</dbReference>
<keyword evidence="2" id="KW-0479">Metal-binding</keyword>
<dbReference type="SUPFAM" id="SSF51604">
    <property type="entry name" value="Enolase C-terminal domain-like"/>
    <property type="match status" value="1"/>
</dbReference>
<dbReference type="Gene3D" id="3.30.390.10">
    <property type="entry name" value="Enolase-like, N-terminal domain"/>
    <property type="match status" value="1"/>
</dbReference>
<dbReference type="SFLD" id="SFLDS00001">
    <property type="entry name" value="Enolase"/>
    <property type="match status" value="1"/>
</dbReference>
<feature type="domain" description="Mandelate racemase/muconate lactonizing enzyme C-terminal" evidence="4">
    <location>
        <begin position="168"/>
        <end position="264"/>
    </location>
</feature>
<keyword evidence="3" id="KW-0460">Magnesium</keyword>
<dbReference type="Pfam" id="PF02746">
    <property type="entry name" value="MR_MLE_N"/>
    <property type="match status" value="1"/>
</dbReference>
<sequence length="397" mass="43214">MTVGTMHHLDIPAIVTPVEIAKIDVWAFREPTKVAVETSFGRMSDRRAVVLRVEDRDGCFGFGEIFANWPVAAPEHRVRLLVEDICWLLEGQRLTRPAQLFDYLTDRVRLVALQAGEFGPFQQVIAGLDTAIWDLFARKSCRPLAQYLNKVAANEVPAYASGIHFNVRHQAVAQAQAVGFDRFKIKVGFHKDATVEAQEILNLLESLSDDQTLLVDANQAWTAAQAETFLRATNGAGLGWVEEPIPADADETAWRSCAEATTTPLAGGENIAGYTDFDAALSGRFLSVLQPDVAKWGGVTGCTFVATEARKHGKTYCPHFLGGGIGLLASAHLLAAHPGGQLEMDVNESALRTAFGDAFLPKVTAGQWTLSTEHGLGVTRLPEALNQYLVVHQEIAL</sequence>
<dbReference type="Gene3D" id="3.20.20.120">
    <property type="entry name" value="Enolase-like C-terminal domain"/>
    <property type="match status" value="1"/>
</dbReference>
<dbReference type="SUPFAM" id="SSF54826">
    <property type="entry name" value="Enolase N-terminal domain-like"/>
    <property type="match status" value="1"/>
</dbReference>
<proteinExistence type="predicted"/>
<evidence type="ECO:0000256" key="3">
    <source>
        <dbReference type="ARBA" id="ARBA00022842"/>
    </source>
</evidence>
<dbReference type="PANTHER" id="PTHR13794">
    <property type="entry name" value="ENOLASE SUPERFAMILY, MANDELATE RACEMASE"/>
    <property type="match status" value="1"/>
</dbReference>
<evidence type="ECO:0000313" key="5">
    <source>
        <dbReference type="EMBL" id="SHH18258.1"/>
    </source>
</evidence>